<dbReference type="Proteomes" id="UP001456368">
    <property type="component" value="Chromosome"/>
</dbReference>
<dbReference type="RefSeq" id="WP_338954677.1">
    <property type="nucleotide sequence ID" value="NZ_CP141697.1"/>
</dbReference>
<gene>
    <name evidence="1" type="ORF">VNN45_06005</name>
</gene>
<proteinExistence type="predicted"/>
<organism evidence="1 2">
    <name type="scientific">Lactococcus petauri</name>
    <dbReference type="NCBI Taxonomy" id="1940789"/>
    <lineage>
        <taxon>Bacteria</taxon>
        <taxon>Bacillati</taxon>
        <taxon>Bacillota</taxon>
        <taxon>Bacilli</taxon>
        <taxon>Lactobacillales</taxon>
        <taxon>Streptococcaceae</taxon>
        <taxon>Lactococcus</taxon>
    </lineage>
</organism>
<evidence type="ECO:0000313" key="2">
    <source>
        <dbReference type="Proteomes" id="UP001456368"/>
    </source>
</evidence>
<sequence length="108" mass="12208">MEHDDKLDDLIRGIGVIANVMLVGQTSFGDDENLTTKHIELFSSMCEMTSVYADHLQKVANDVEKNQHIERQAMIQSIDSYKEGLALKKYRKTGELSSYADTRKEVGL</sequence>
<reference evidence="1 2" key="1">
    <citation type="submission" date="2023-12" db="EMBL/GenBank/DDBJ databases">
        <title>Redefining Piscine Lactococcosis.</title>
        <authorList>
            <person name="Heckman T.I."/>
            <person name="Yazdi Z."/>
            <person name="Older C.E."/>
            <person name="Griffin M.J."/>
            <person name="Waldbieser G.C."/>
            <person name="Chow A.M."/>
            <person name="Medina Silva I."/>
            <person name="Anenson K.M."/>
            <person name="Garcia J.C."/>
            <person name="LaFrentz B.R."/>
            <person name="Slavic D."/>
            <person name="Toohey-Kurth K.L."/>
            <person name="Yant P."/>
            <person name="Fritz H.M."/>
            <person name="Henderson E."/>
            <person name="McDowall R."/>
            <person name="Cai H."/>
            <person name="Adikson M."/>
            <person name="Soto E."/>
        </authorList>
    </citation>
    <scope>NUCLEOTIDE SEQUENCE [LARGE SCALE GENOMIC DNA]</scope>
    <source>
        <strain evidence="1 2">R21-91A</strain>
    </source>
</reference>
<accession>A0ABZ2SCZ2</accession>
<dbReference type="EMBL" id="CP141698">
    <property type="protein sequence ID" value="WYC66436.1"/>
    <property type="molecule type" value="Genomic_DNA"/>
</dbReference>
<evidence type="ECO:0000313" key="1">
    <source>
        <dbReference type="EMBL" id="WYC66436.1"/>
    </source>
</evidence>
<name>A0ABZ2SCZ2_9LACT</name>
<keyword evidence="2" id="KW-1185">Reference proteome</keyword>
<protein>
    <submittedName>
        <fullName evidence="1">Uncharacterized protein</fullName>
    </submittedName>
</protein>